<dbReference type="PANTHER" id="PTHR30069">
    <property type="entry name" value="TONB-DEPENDENT OUTER MEMBRANE RECEPTOR"/>
    <property type="match status" value="1"/>
</dbReference>
<accession>A0ABX7YVY1</accession>
<name>A0ABX7YVY1_9GAMM</name>
<evidence type="ECO:0000256" key="1">
    <source>
        <dbReference type="ARBA" id="ARBA00004571"/>
    </source>
</evidence>
<dbReference type="Proteomes" id="UP000679575">
    <property type="component" value="Chromosome"/>
</dbReference>
<keyword evidence="10" id="KW-1185">Reference proteome</keyword>
<sequence length="998" mass="108328">MNLRKTIVAVSIAATLGFGISGIAFADNTTSTINGVLSVSGAKANEYTATAHDPKTGLTRNIEVGADGNFRFAKLPFGTYEVTISKGDTVVARDTITVSLGVNANAKFDVQATQGMEVLSVVGARVNSVDLTNADSGLTINKDSIDLMPVARDFASIALLAPGTVSGDSKFGNTASFGGSSVAENSCYINGLEVTNTSQGLGCGSVPFEFYKEFQVKTGGYSAKFGRTTGGVMNAVTKSGTNEWEFGATAHWRPASLASEGKVSRGSGGVGTIFRDTRNDEYDLKEYTVSAGGPIIKDKLFVYALINPRDVQDDFSTYTGRLAYNPVSQFIKRSSDGSDNLFWGAKVDWNITDNHSLSLFAYSNRSDTTSDTYRYDAEGQEVGDYLGTTILKRGGDAKSITYNGAITEDLSITAMYGEIKTNYTNVPGNLDCPTVSDTRDVPDSEIITSCGPGGSYGENVDKNKQTRIDIEYVLGDHLLKAGYDKQKRDTMHTSAPITGHSWTYSTIAADGSIQGNDGPIYMNDTGADLDIVQDRIFAGGGSFSSDLTAYYVEDNWQITDTLMLQIGARKDKFENSGVTGLVFSSFDTDIAPRLGFTWDILGDGASKLFGTYGRYYLPVPNNTNYRAASGISDSTTYYTFTGHDSTGAPTGLTPINGSNSTVVNSVPNPTIQEAFQSEEAEPFAKDEYILGYQQQLTDTTTASVKGIYRKVVSALDDYCGDLASQATCTLLNPGETATWQLDNDFDSVPDPGSRRTYTAEEIGLPKAKNTYKAIETEVQYNNDDMHLTFTYTWSKSEGNFEGAVKSDIGQADPGITQDFDFPALMDGAYGYQANDRRHVFKLFGTYDLTDDLSIGFNSVLSSGRPLSAFGQGYPSNDPHLYGSYGDTFYLYTGQCPDTNGDGTCEQDEKIYNQVTRGTVGRTPWNFRVDLSANYKFNISDVDMVASVKVYNVLDIQEVVSQDEHYEGYRAEGTKNQYYGAAYDWQTPRYVEFSISARF</sequence>
<dbReference type="Gene3D" id="2.40.170.20">
    <property type="entry name" value="TonB-dependent receptor, beta-barrel domain"/>
    <property type="match status" value="1"/>
</dbReference>
<evidence type="ECO:0000256" key="5">
    <source>
        <dbReference type="ARBA" id="ARBA00023136"/>
    </source>
</evidence>
<dbReference type="EMBL" id="CP073587">
    <property type="protein sequence ID" value="QUN06306.1"/>
    <property type="molecule type" value="Genomic_DNA"/>
</dbReference>
<keyword evidence="6" id="KW-0998">Cell outer membrane</keyword>
<feature type="chain" id="PRO_5045894866" evidence="7">
    <location>
        <begin position="27"/>
        <end position="998"/>
    </location>
</feature>
<dbReference type="Pfam" id="PF25183">
    <property type="entry name" value="OMP_b-brl_4"/>
    <property type="match status" value="2"/>
</dbReference>
<keyword evidence="2" id="KW-0813">Transport</keyword>
<keyword evidence="7" id="KW-0732">Signal</keyword>
<gene>
    <name evidence="9" type="ORF">KDN34_02225</name>
</gene>
<evidence type="ECO:0000256" key="6">
    <source>
        <dbReference type="ARBA" id="ARBA00023237"/>
    </source>
</evidence>
<dbReference type="Gene3D" id="2.170.130.10">
    <property type="entry name" value="TonB-dependent receptor, plug domain"/>
    <property type="match status" value="1"/>
</dbReference>
<comment type="subcellular location">
    <subcellularLocation>
        <location evidence="1">Cell outer membrane</location>
        <topology evidence="1">Multi-pass membrane protein</topology>
    </subcellularLocation>
</comment>
<dbReference type="PROSITE" id="PS01156">
    <property type="entry name" value="TONB_DEPENDENT_REC_2"/>
    <property type="match status" value="1"/>
</dbReference>
<evidence type="ECO:0000313" key="9">
    <source>
        <dbReference type="EMBL" id="QUN06306.1"/>
    </source>
</evidence>
<protein>
    <submittedName>
        <fullName evidence="9">TonB-dependent receptor</fullName>
    </submittedName>
</protein>
<dbReference type="InterPro" id="IPR037066">
    <property type="entry name" value="Plug_dom_sf"/>
</dbReference>
<organism evidence="9 10">
    <name type="scientific">Shewanella yunxiaonensis</name>
    <dbReference type="NCBI Taxonomy" id="2829809"/>
    <lineage>
        <taxon>Bacteria</taxon>
        <taxon>Pseudomonadati</taxon>
        <taxon>Pseudomonadota</taxon>
        <taxon>Gammaproteobacteria</taxon>
        <taxon>Alteromonadales</taxon>
        <taxon>Shewanellaceae</taxon>
        <taxon>Shewanella</taxon>
    </lineage>
</organism>
<dbReference type="InterPro" id="IPR013784">
    <property type="entry name" value="Carb-bd-like_fold"/>
</dbReference>
<dbReference type="SUPFAM" id="SSF49452">
    <property type="entry name" value="Starch-binding domain-like"/>
    <property type="match status" value="1"/>
</dbReference>
<evidence type="ECO:0000256" key="3">
    <source>
        <dbReference type="ARBA" id="ARBA00022452"/>
    </source>
</evidence>
<evidence type="ECO:0000313" key="10">
    <source>
        <dbReference type="Proteomes" id="UP000679575"/>
    </source>
</evidence>
<dbReference type="InterPro" id="IPR039426">
    <property type="entry name" value="TonB-dep_rcpt-like"/>
</dbReference>
<feature type="domain" description="TonB-dependent transporter Oar-like beta-barrel" evidence="8">
    <location>
        <begin position="584"/>
        <end position="849"/>
    </location>
</feature>
<evidence type="ECO:0000259" key="8">
    <source>
        <dbReference type="Pfam" id="PF25183"/>
    </source>
</evidence>
<keyword evidence="3" id="KW-1134">Transmembrane beta strand</keyword>
<proteinExistence type="predicted"/>
<evidence type="ECO:0000256" key="2">
    <source>
        <dbReference type="ARBA" id="ARBA00022448"/>
    </source>
</evidence>
<dbReference type="InterPro" id="IPR057601">
    <property type="entry name" value="Oar-like_b-barrel"/>
</dbReference>
<feature type="signal peptide" evidence="7">
    <location>
        <begin position="1"/>
        <end position="26"/>
    </location>
</feature>
<keyword evidence="9" id="KW-0675">Receptor</keyword>
<dbReference type="InterPro" id="IPR036942">
    <property type="entry name" value="Beta-barrel_TonB_sf"/>
</dbReference>
<keyword evidence="4" id="KW-0812">Transmembrane</keyword>
<evidence type="ECO:0000256" key="7">
    <source>
        <dbReference type="SAM" id="SignalP"/>
    </source>
</evidence>
<dbReference type="Gene3D" id="2.60.40.1120">
    <property type="entry name" value="Carboxypeptidase-like, regulatory domain"/>
    <property type="match status" value="1"/>
</dbReference>
<dbReference type="RefSeq" id="WP_212595320.1">
    <property type="nucleotide sequence ID" value="NZ_CP073587.1"/>
</dbReference>
<dbReference type="PANTHER" id="PTHR30069:SF46">
    <property type="entry name" value="OAR PROTEIN"/>
    <property type="match status" value="1"/>
</dbReference>
<dbReference type="SUPFAM" id="SSF56935">
    <property type="entry name" value="Porins"/>
    <property type="match status" value="1"/>
</dbReference>
<evidence type="ECO:0000256" key="4">
    <source>
        <dbReference type="ARBA" id="ARBA00022692"/>
    </source>
</evidence>
<reference evidence="9 10" key="1">
    <citation type="submission" date="2021-04" db="EMBL/GenBank/DDBJ databases">
        <title>Novel species identification of genus Shewanella.</title>
        <authorList>
            <person name="Liu G."/>
        </authorList>
    </citation>
    <scope>NUCLEOTIDE SEQUENCE [LARGE SCALE GENOMIC DNA]</scope>
    <source>
        <strain evidence="9 10">FJAT-54481</strain>
    </source>
</reference>
<keyword evidence="5" id="KW-0472">Membrane</keyword>
<dbReference type="InterPro" id="IPR010917">
    <property type="entry name" value="TonB_rcpt_CS"/>
</dbReference>
<feature type="domain" description="TonB-dependent transporter Oar-like beta-barrel" evidence="8">
    <location>
        <begin position="329"/>
        <end position="570"/>
    </location>
</feature>